<feature type="zinc finger region" description="TRAF-type" evidence="4">
    <location>
        <begin position="169"/>
        <end position="213"/>
    </location>
</feature>
<proteinExistence type="predicted"/>
<feature type="region of interest" description="Disordered" evidence="6">
    <location>
        <begin position="446"/>
        <end position="484"/>
    </location>
</feature>
<dbReference type="SMART" id="SM00184">
    <property type="entry name" value="RING"/>
    <property type="match status" value="1"/>
</dbReference>
<dbReference type="PROSITE" id="PS50145">
    <property type="entry name" value="ZF_TRAF"/>
    <property type="match status" value="2"/>
</dbReference>
<accession>A0A177WID5</accession>
<evidence type="ECO:0008006" key="11">
    <source>
        <dbReference type="Google" id="ProtNLM"/>
    </source>
</evidence>
<gene>
    <name evidence="9" type="ORF">BDEG_22994</name>
</gene>
<dbReference type="Pfam" id="PF00097">
    <property type="entry name" value="zf-C3HC4"/>
    <property type="match status" value="1"/>
</dbReference>
<evidence type="ECO:0000256" key="5">
    <source>
        <dbReference type="SAM" id="Coils"/>
    </source>
</evidence>
<reference evidence="9 10" key="1">
    <citation type="submission" date="2006-10" db="EMBL/GenBank/DDBJ databases">
        <title>The Genome Sequence of Batrachochytrium dendrobatidis JEL423.</title>
        <authorList>
            <consortium name="The Broad Institute Genome Sequencing Platform"/>
            <person name="Birren B."/>
            <person name="Lander E."/>
            <person name="Galagan J."/>
            <person name="Cuomo C."/>
            <person name="Devon K."/>
            <person name="Jaffe D."/>
            <person name="Butler J."/>
            <person name="Alvarez P."/>
            <person name="Gnerre S."/>
            <person name="Grabherr M."/>
            <person name="Kleber M."/>
            <person name="Mauceli E."/>
            <person name="Brockman W."/>
            <person name="Young S."/>
            <person name="LaButti K."/>
            <person name="Sykes S."/>
            <person name="DeCaprio D."/>
            <person name="Crawford M."/>
            <person name="Koehrsen M."/>
            <person name="Engels R."/>
            <person name="Montgomery P."/>
            <person name="Pearson M."/>
            <person name="Howarth C."/>
            <person name="Larson L."/>
            <person name="White J."/>
            <person name="O'Leary S."/>
            <person name="Kodira C."/>
            <person name="Zeng Q."/>
            <person name="Yandava C."/>
            <person name="Alvarado L."/>
            <person name="Longcore J."/>
            <person name="James T."/>
        </authorList>
    </citation>
    <scope>NUCLEOTIDE SEQUENCE [LARGE SCALE GENOMIC DNA]</scope>
    <source>
        <strain evidence="9 10">JEL423</strain>
    </source>
</reference>
<evidence type="ECO:0000256" key="3">
    <source>
        <dbReference type="ARBA" id="ARBA00022833"/>
    </source>
</evidence>
<dbReference type="PROSITE" id="PS00518">
    <property type="entry name" value="ZF_RING_1"/>
    <property type="match status" value="1"/>
</dbReference>
<dbReference type="SUPFAM" id="SSF57850">
    <property type="entry name" value="RING/U-box"/>
    <property type="match status" value="1"/>
</dbReference>
<evidence type="ECO:0000256" key="6">
    <source>
        <dbReference type="SAM" id="MobiDB-lite"/>
    </source>
</evidence>
<dbReference type="EMBL" id="DS022302">
    <property type="protein sequence ID" value="OAJ39121.1"/>
    <property type="molecule type" value="Genomic_DNA"/>
</dbReference>
<organism evidence="9 10">
    <name type="scientific">Batrachochytrium dendrobatidis (strain JEL423)</name>
    <dbReference type="NCBI Taxonomy" id="403673"/>
    <lineage>
        <taxon>Eukaryota</taxon>
        <taxon>Fungi</taxon>
        <taxon>Fungi incertae sedis</taxon>
        <taxon>Chytridiomycota</taxon>
        <taxon>Chytridiomycota incertae sedis</taxon>
        <taxon>Chytridiomycetes</taxon>
        <taxon>Rhizophydiales</taxon>
        <taxon>Rhizophydiales incertae sedis</taxon>
        <taxon>Batrachochytrium</taxon>
    </lineage>
</organism>
<keyword evidence="5" id="KW-0175">Coiled coil</keyword>
<keyword evidence="2 4" id="KW-0863">Zinc-finger</keyword>
<dbReference type="InterPro" id="IPR001841">
    <property type="entry name" value="Znf_RING"/>
</dbReference>
<feature type="coiled-coil region" evidence="5">
    <location>
        <begin position="310"/>
        <end position="344"/>
    </location>
</feature>
<protein>
    <recommendedName>
        <fullName evidence="11">TRAF-type domain-containing protein</fullName>
    </recommendedName>
</protein>
<feature type="domain" description="TRAF-type" evidence="8">
    <location>
        <begin position="224"/>
        <end position="280"/>
    </location>
</feature>
<evidence type="ECO:0000259" key="7">
    <source>
        <dbReference type="PROSITE" id="PS50089"/>
    </source>
</evidence>
<dbReference type="InterPro" id="IPR013083">
    <property type="entry name" value="Znf_RING/FYVE/PHD"/>
</dbReference>
<dbReference type="AlphaFoldDB" id="A0A177WID5"/>
<dbReference type="Pfam" id="PF02176">
    <property type="entry name" value="zf-TRAF"/>
    <property type="match status" value="1"/>
</dbReference>
<evidence type="ECO:0000256" key="2">
    <source>
        <dbReference type="ARBA" id="ARBA00022771"/>
    </source>
</evidence>
<dbReference type="PROSITE" id="PS50089">
    <property type="entry name" value="ZF_RING_2"/>
    <property type="match status" value="1"/>
</dbReference>
<feature type="compositionally biased region" description="Basic and acidic residues" evidence="6">
    <location>
        <begin position="472"/>
        <end position="484"/>
    </location>
</feature>
<dbReference type="VEuPathDB" id="FungiDB:BDEG_22994"/>
<name>A0A177WID5_BATDL</name>
<dbReference type="STRING" id="403673.A0A177WID5"/>
<dbReference type="Proteomes" id="UP000077115">
    <property type="component" value="Unassembled WGS sequence"/>
</dbReference>
<feature type="domain" description="TRAF-type" evidence="8">
    <location>
        <begin position="169"/>
        <end position="213"/>
    </location>
</feature>
<keyword evidence="1 4" id="KW-0479">Metal-binding</keyword>
<sequence>MDSSGDYSTTGLDSLLDRSNAFDTVVTSRVSPVSLVSLVSLPSMSISSNHPLPITLLTSTDYEYVDSVNINLTCPICCHPFVNPVTSLCDHTFCLDCISTAVLSAPVSPTDSVPLDRTSFCPIDRRTLCLDDMLPTSMIVANMVNELQTFCIHKSKLCSWKGERQSLLSHLENACPFTLVPCLLDGCQSNVPRKELDSHISQCEYRPFNCTFCNQSMRFCDQESHRHTCPFQQKVDCPDCGITYARSNSDIHNKTCERASVFCRLKKFGCPWQGPRIDLETLHLSICPYVAIEGYLVFSENKFNTLIQANQQLRQDMSQTVLKIDTLAQQLAELQNNIAETIQSPLPRASLQNSDQPPQLQLQLDDSSILRVLMEEMGFDMHRIKIELDSINGDMTSRIGNQIAPIMNETHHLRAELIKTQATCQSISTELMRLVADRRNFGSDAHNLIGGETASGSGSNQNSPSSSQARESPARSRFDTNTKL</sequence>
<keyword evidence="3 4" id="KW-0862">Zinc</keyword>
<evidence type="ECO:0000259" key="8">
    <source>
        <dbReference type="PROSITE" id="PS50145"/>
    </source>
</evidence>
<dbReference type="InterPro" id="IPR001293">
    <property type="entry name" value="Znf_TRAF"/>
</dbReference>
<reference evidence="9 10" key="2">
    <citation type="submission" date="2016-05" db="EMBL/GenBank/DDBJ databases">
        <title>Lineage-specific infection strategies underlie the spectrum of fungal disease in amphibians.</title>
        <authorList>
            <person name="Cuomo C.A."/>
            <person name="Farrer R.A."/>
            <person name="James T."/>
            <person name="Longcore J."/>
            <person name="Birren B."/>
        </authorList>
    </citation>
    <scope>NUCLEOTIDE SEQUENCE [LARGE SCALE GENOMIC DNA]</scope>
    <source>
        <strain evidence="9 10">JEL423</strain>
    </source>
</reference>
<dbReference type="GO" id="GO:0008270">
    <property type="term" value="F:zinc ion binding"/>
    <property type="evidence" value="ECO:0007669"/>
    <property type="project" value="UniProtKB-KW"/>
</dbReference>
<feature type="zinc finger region" description="TRAF-type" evidence="4">
    <location>
        <begin position="224"/>
        <end position="280"/>
    </location>
</feature>
<dbReference type="PANTHER" id="PTHR10131:SF94">
    <property type="entry name" value="TNF RECEPTOR-ASSOCIATED FACTOR 4"/>
    <property type="match status" value="1"/>
</dbReference>
<evidence type="ECO:0000256" key="1">
    <source>
        <dbReference type="ARBA" id="ARBA00022723"/>
    </source>
</evidence>
<dbReference type="Gene3D" id="3.30.40.10">
    <property type="entry name" value="Zinc/RING finger domain, C3HC4 (zinc finger)"/>
    <property type="match status" value="3"/>
</dbReference>
<dbReference type="OrthoDB" id="1630758at2759"/>
<feature type="domain" description="RING-type" evidence="7">
    <location>
        <begin position="74"/>
        <end position="125"/>
    </location>
</feature>
<feature type="compositionally biased region" description="Low complexity" evidence="6">
    <location>
        <begin position="455"/>
        <end position="468"/>
    </location>
</feature>
<evidence type="ECO:0000256" key="4">
    <source>
        <dbReference type="PROSITE-ProRule" id="PRU00207"/>
    </source>
</evidence>
<dbReference type="InterPro" id="IPR018957">
    <property type="entry name" value="Znf_C3HC4_RING-type"/>
</dbReference>
<evidence type="ECO:0000313" key="10">
    <source>
        <dbReference type="Proteomes" id="UP000077115"/>
    </source>
</evidence>
<dbReference type="SUPFAM" id="SSF49599">
    <property type="entry name" value="TRAF domain-like"/>
    <property type="match status" value="2"/>
</dbReference>
<evidence type="ECO:0000313" key="9">
    <source>
        <dbReference type="EMBL" id="OAJ39121.1"/>
    </source>
</evidence>
<dbReference type="InterPro" id="IPR017907">
    <property type="entry name" value="Znf_RING_CS"/>
</dbReference>
<dbReference type="PANTHER" id="PTHR10131">
    <property type="entry name" value="TNF RECEPTOR ASSOCIATED FACTOR"/>
    <property type="match status" value="1"/>
</dbReference>